<proteinExistence type="predicted"/>
<dbReference type="EMBL" id="CP038810">
    <property type="protein sequence ID" value="QBZ98847.1"/>
    <property type="molecule type" value="Genomic_DNA"/>
</dbReference>
<dbReference type="KEGG" id="fsn:GS03_02358"/>
<keyword evidence="2" id="KW-1185">Reference proteome</keyword>
<dbReference type="Proteomes" id="UP000296862">
    <property type="component" value="Chromosome"/>
</dbReference>
<evidence type="ECO:0000313" key="1">
    <source>
        <dbReference type="EMBL" id="QBZ98847.1"/>
    </source>
</evidence>
<evidence type="ECO:0000313" key="2">
    <source>
        <dbReference type="Proteomes" id="UP000296862"/>
    </source>
</evidence>
<organism evidence="1 2">
    <name type="scientific">Flavobacterium sangjuense</name>
    <dbReference type="NCBI Taxonomy" id="2518177"/>
    <lineage>
        <taxon>Bacteria</taxon>
        <taxon>Pseudomonadati</taxon>
        <taxon>Bacteroidota</taxon>
        <taxon>Flavobacteriia</taxon>
        <taxon>Flavobacteriales</taxon>
        <taxon>Flavobacteriaceae</taxon>
        <taxon>Flavobacterium</taxon>
    </lineage>
</organism>
<reference evidence="1 2" key="1">
    <citation type="submission" date="2019-04" db="EMBL/GenBank/DDBJ databases">
        <title>Flavobacterium sp. GS03.</title>
        <authorList>
            <person name="Kim H."/>
        </authorList>
    </citation>
    <scope>NUCLEOTIDE SEQUENCE [LARGE SCALE GENOMIC DNA]</scope>
    <source>
        <strain evidence="1 2">GS03</strain>
    </source>
</reference>
<dbReference type="OrthoDB" id="8907997at2"/>
<dbReference type="RefSeq" id="WP_136152732.1">
    <property type="nucleotide sequence ID" value="NZ_CP038810.1"/>
</dbReference>
<name>A0A4P7PV31_9FLAO</name>
<dbReference type="AlphaFoldDB" id="A0A4P7PV31"/>
<protein>
    <submittedName>
        <fullName evidence="1">Uncharacterized protein</fullName>
    </submittedName>
</protein>
<gene>
    <name evidence="1" type="ORF">GS03_02358</name>
</gene>
<accession>A0A4P7PV31</accession>
<sequence>MNEYDQFINLFLNALNNVEQEYFETQYNQFYALRERLKTYGRFRGQLFIRHSERGFAYELYFQLRKLIDDHREKEDFFSGFFLQGEIKKMDLPEVRNIYGYDSIGGNLIPDLLFHMPSQDANAFVVEIKAQPELEEVEILDDLEKLSKFLRNFNYRKAIFLAVNIDTEIVNGFIRNNQVLLTEMFTEERLNDCNVITLQNAYSDNITNTTLQQILNE</sequence>